<gene>
    <name evidence="1" type="ORF">L210DRAFT_3648625</name>
</gene>
<dbReference type="EMBL" id="WHUW01000025">
    <property type="protein sequence ID" value="KAF8435451.1"/>
    <property type="molecule type" value="Genomic_DNA"/>
</dbReference>
<organism evidence="1 2">
    <name type="scientific">Boletus edulis BED1</name>
    <dbReference type="NCBI Taxonomy" id="1328754"/>
    <lineage>
        <taxon>Eukaryota</taxon>
        <taxon>Fungi</taxon>
        <taxon>Dikarya</taxon>
        <taxon>Basidiomycota</taxon>
        <taxon>Agaricomycotina</taxon>
        <taxon>Agaricomycetes</taxon>
        <taxon>Agaricomycetidae</taxon>
        <taxon>Boletales</taxon>
        <taxon>Boletineae</taxon>
        <taxon>Boletaceae</taxon>
        <taxon>Boletoideae</taxon>
        <taxon>Boletus</taxon>
    </lineage>
</organism>
<dbReference type="AlphaFoldDB" id="A0AAD4BNS7"/>
<keyword evidence="2" id="KW-1185">Reference proteome</keyword>
<evidence type="ECO:0000313" key="2">
    <source>
        <dbReference type="Proteomes" id="UP001194468"/>
    </source>
</evidence>
<protein>
    <submittedName>
        <fullName evidence="1">Uncharacterized protein</fullName>
    </submittedName>
</protein>
<name>A0AAD4BNS7_BOLED</name>
<evidence type="ECO:0000313" key="1">
    <source>
        <dbReference type="EMBL" id="KAF8435451.1"/>
    </source>
</evidence>
<dbReference type="Proteomes" id="UP001194468">
    <property type="component" value="Unassembled WGS sequence"/>
</dbReference>
<sequence>MVSTPQSDSIPIRIPRPSREREQVFGYILQSDWIIDFGQRHNVDPQGLKNEFGLIIDSVELIRDELKKDGEFALVRYLSNGHPDEVAQIYVARNFLRPMRGSTTLALIRAKMEKLKNFLDTTDEPQWMNL</sequence>
<comment type="caution">
    <text evidence="1">The sequence shown here is derived from an EMBL/GenBank/DDBJ whole genome shotgun (WGS) entry which is preliminary data.</text>
</comment>
<reference evidence="1" key="1">
    <citation type="submission" date="2019-10" db="EMBL/GenBank/DDBJ databases">
        <authorList>
            <consortium name="DOE Joint Genome Institute"/>
            <person name="Kuo A."/>
            <person name="Miyauchi S."/>
            <person name="Kiss E."/>
            <person name="Drula E."/>
            <person name="Kohler A."/>
            <person name="Sanchez-Garcia M."/>
            <person name="Andreopoulos B."/>
            <person name="Barry K.W."/>
            <person name="Bonito G."/>
            <person name="Buee M."/>
            <person name="Carver A."/>
            <person name="Chen C."/>
            <person name="Cichocki N."/>
            <person name="Clum A."/>
            <person name="Culley D."/>
            <person name="Crous P.W."/>
            <person name="Fauchery L."/>
            <person name="Girlanda M."/>
            <person name="Hayes R."/>
            <person name="Keri Z."/>
            <person name="LaButti K."/>
            <person name="Lipzen A."/>
            <person name="Lombard V."/>
            <person name="Magnuson J."/>
            <person name="Maillard F."/>
            <person name="Morin E."/>
            <person name="Murat C."/>
            <person name="Nolan M."/>
            <person name="Ohm R."/>
            <person name="Pangilinan J."/>
            <person name="Pereira M."/>
            <person name="Perotto S."/>
            <person name="Peter M."/>
            <person name="Riley R."/>
            <person name="Sitrit Y."/>
            <person name="Stielow B."/>
            <person name="Szollosi G."/>
            <person name="Zifcakova L."/>
            <person name="Stursova M."/>
            <person name="Spatafora J.W."/>
            <person name="Tedersoo L."/>
            <person name="Vaario L.-M."/>
            <person name="Yamada A."/>
            <person name="Yan M."/>
            <person name="Wang P."/>
            <person name="Xu J."/>
            <person name="Bruns T."/>
            <person name="Baldrian P."/>
            <person name="Vilgalys R."/>
            <person name="Henrissat B."/>
            <person name="Grigoriev I.V."/>
            <person name="Hibbett D."/>
            <person name="Nagy L.G."/>
            <person name="Martin F.M."/>
        </authorList>
    </citation>
    <scope>NUCLEOTIDE SEQUENCE</scope>
    <source>
        <strain evidence="1">BED1</strain>
    </source>
</reference>
<accession>A0AAD4BNS7</accession>
<reference evidence="1" key="2">
    <citation type="journal article" date="2020" name="Nat. Commun.">
        <title>Large-scale genome sequencing of mycorrhizal fungi provides insights into the early evolution of symbiotic traits.</title>
        <authorList>
            <person name="Miyauchi S."/>
            <person name="Kiss E."/>
            <person name="Kuo A."/>
            <person name="Drula E."/>
            <person name="Kohler A."/>
            <person name="Sanchez-Garcia M."/>
            <person name="Morin E."/>
            <person name="Andreopoulos B."/>
            <person name="Barry K.W."/>
            <person name="Bonito G."/>
            <person name="Buee M."/>
            <person name="Carver A."/>
            <person name="Chen C."/>
            <person name="Cichocki N."/>
            <person name="Clum A."/>
            <person name="Culley D."/>
            <person name="Crous P.W."/>
            <person name="Fauchery L."/>
            <person name="Girlanda M."/>
            <person name="Hayes R.D."/>
            <person name="Keri Z."/>
            <person name="LaButti K."/>
            <person name="Lipzen A."/>
            <person name="Lombard V."/>
            <person name="Magnuson J."/>
            <person name="Maillard F."/>
            <person name="Murat C."/>
            <person name="Nolan M."/>
            <person name="Ohm R.A."/>
            <person name="Pangilinan J."/>
            <person name="Pereira M.F."/>
            <person name="Perotto S."/>
            <person name="Peter M."/>
            <person name="Pfister S."/>
            <person name="Riley R."/>
            <person name="Sitrit Y."/>
            <person name="Stielow J.B."/>
            <person name="Szollosi G."/>
            <person name="Zifcakova L."/>
            <person name="Stursova M."/>
            <person name="Spatafora J.W."/>
            <person name="Tedersoo L."/>
            <person name="Vaario L.M."/>
            <person name="Yamada A."/>
            <person name="Yan M."/>
            <person name="Wang P."/>
            <person name="Xu J."/>
            <person name="Bruns T."/>
            <person name="Baldrian P."/>
            <person name="Vilgalys R."/>
            <person name="Dunand C."/>
            <person name="Henrissat B."/>
            <person name="Grigoriev I.V."/>
            <person name="Hibbett D."/>
            <person name="Nagy L.G."/>
            <person name="Martin F.M."/>
        </authorList>
    </citation>
    <scope>NUCLEOTIDE SEQUENCE</scope>
    <source>
        <strain evidence="1">BED1</strain>
    </source>
</reference>
<proteinExistence type="predicted"/>